<evidence type="ECO:0000313" key="1">
    <source>
        <dbReference type="EMBL" id="UOX33229.1"/>
    </source>
</evidence>
<evidence type="ECO:0000313" key="2">
    <source>
        <dbReference type="Proteomes" id="UP000830454"/>
    </source>
</evidence>
<protein>
    <submittedName>
        <fullName evidence="1">Uncharacterized protein</fullName>
    </submittedName>
</protein>
<dbReference type="EMBL" id="CP090145">
    <property type="protein sequence ID" value="UOX33229.1"/>
    <property type="molecule type" value="Genomic_DNA"/>
</dbReference>
<gene>
    <name evidence="1" type="ORF">LXD69_14425</name>
</gene>
<reference evidence="1" key="1">
    <citation type="submission" date="2021-12" db="EMBL/GenBank/DDBJ databases">
        <authorList>
            <person name="Cha I.-T."/>
            <person name="Lee K.-E."/>
            <person name="Park S.-J."/>
        </authorList>
    </citation>
    <scope>NUCLEOTIDE SEQUENCE</scope>
    <source>
        <strain evidence="1">YSM-43</strain>
    </source>
</reference>
<keyword evidence="2" id="KW-1185">Reference proteome</keyword>
<proteinExistence type="predicted"/>
<dbReference type="Proteomes" id="UP000830454">
    <property type="component" value="Chromosome"/>
</dbReference>
<name>A0ABY4HN33_9FLAO</name>
<accession>A0ABY4HN33</accession>
<reference evidence="1" key="2">
    <citation type="submission" date="2022-04" db="EMBL/GenBank/DDBJ databases">
        <title>Complete Genome Sequence of Flavobacterium sediminilitoris YSM-43, Isolated from a Tidal Sediment.</title>
        <authorList>
            <person name="Lee P.A."/>
        </authorList>
    </citation>
    <scope>NUCLEOTIDE SEQUENCE</scope>
    <source>
        <strain evidence="1">YSM-43</strain>
    </source>
</reference>
<sequence>MSSRINTDRFGNPYQLIGCKANKNGFPVGYIELGGKTYKVEPSRANKEGVEYWVKVTKVDPKKRPTSM</sequence>
<dbReference type="RefSeq" id="WP_246915911.1">
    <property type="nucleotide sequence ID" value="NZ_CP090145.1"/>
</dbReference>
<organism evidence="1 2">
    <name type="scientific">Flavobacterium sediminilitoris</name>
    <dbReference type="NCBI Taxonomy" id="2024526"/>
    <lineage>
        <taxon>Bacteria</taxon>
        <taxon>Pseudomonadati</taxon>
        <taxon>Bacteroidota</taxon>
        <taxon>Flavobacteriia</taxon>
        <taxon>Flavobacteriales</taxon>
        <taxon>Flavobacteriaceae</taxon>
        <taxon>Flavobacterium</taxon>
    </lineage>
</organism>